<evidence type="ECO:0000313" key="1">
    <source>
        <dbReference type="EMBL" id="NUV78205.1"/>
    </source>
</evidence>
<protein>
    <submittedName>
        <fullName evidence="1">Transcriptional regulator</fullName>
    </submittedName>
</protein>
<evidence type="ECO:0000313" key="2">
    <source>
        <dbReference type="Proteomes" id="UP000556843"/>
    </source>
</evidence>
<dbReference type="EMBL" id="JAANNW010000050">
    <property type="protein sequence ID" value="NUV78205.1"/>
    <property type="molecule type" value="Genomic_DNA"/>
</dbReference>
<sequence length="185" mass="20909">MGFGKLGAQGVEGGRALSAGLDQRVFDDVAWVRSDGERLHQALAYLTTRKSAPAALAAHGVTADARTLAAWRSSTRTPKAREQELLQTAFRSLRRRNVAPYLTRVLNADGGTRIEIHPADQQNVEAKRRRELRVRRKNVYRWNPIIAAWARQDSLEMEYLWQDLMSELGSDHRSYHYVSHIGICG</sequence>
<comment type="caution">
    <text evidence="1">The sequence shown here is derived from an EMBL/GenBank/DDBJ whole genome shotgun (WGS) entry which is preliminary data.</text>
</comment>
<dbReference type="Proteomes" id="UP000556843">
    <property type="component" value="Unassembled WGS sequence"/>
</dbReference>
<proteinExistence type="predicted"/>
<reference evidence="1" key="1">
    <citation type="submission" date="2020-03" db="EMBL/GenBank/DDBJ databases">
        <title>Complete genome sequence of sixteen Streptomyces strains facilitates identification of candidate genes involved in plant growth-promotion in grain legumes and cereals.</title>
        <authorList>
            <person name="Gopalakrishnan S."/>
            <person name="Thakur V."/>
            <person name="Saxena R."/>
            <person name="Vadlamudi S."/>
            <person name="Purohit S."/>
            <person name="Kumar V."/>
            <person name="Rathore A."/>
            <person name="Chitikineni A."/>
            <person name="Varshney R.K."/>
        </authorList>
    </citation>
    <scope>NUCLEOTIDE SEQUENCE</scope>
    <source>
        <strain evidence="1">CAI-93</strain>
    </source>
</reference>
<keyword evidence="2" id="KW-1185">Reference proteome</keyword>
<organism evidence="1 2">
    <name type="scientific">Streptomyces fungicidicus</name>
    <dbReference type="NCBI Taxonomy" id="68203"/>
    <lineage>
        <taxon>Bacteria</taxon>
        <taxon>Bacillati</taxon>
        <taxon>Actinomycetota</taxon>
        <taxon>Actinomycetes</taxon>
        <taxon>Kitasatosporales</taxon>
        <taxon>Streptomycetaceae</taxon>
        <taxon>Streptomyces</taxon>
    </lineage>
</organism>
<gene>
    <name evidence="1" type="ORF">G6W56_29830</name>
</gene>
<name>A0ACC7Y8I3_9ACTN</name>
<accession>A0ACC7Y8I3</accession>